<evidence type="ECO:0000256" key="2">
    <source>
        <dbReference type="ARBA" id="ARBA00010617"/>
    </source>
</evidence>
<sequence length="148" mass="16912">MHYLKAVIKETLRLHPMLFVRESIQDMKIQCYDIAVGTKVYINAWAIGRDPVSWDEPEELKPERFLTSSIDFRGHDFQLIPFGAGRRVCPAMAFAITTMEIVLASLMHKFNWTLPGCARAEDLDITESFSLTINRKFPLVAIATQYSS</sequence>
<dbReference type="InterPro" id="IPR017972">
    <property type="entry name" value="Cyt_P450_CS"/>
</dbReference>
<proteinExistence type="inferred from homology"/>
<dbReference type="InterPro" id="IPR001128">
    <property type="entry name" value="Cyt_P450"/>
</dbReference>
<dbReference type="InterPro" id="IPR036396">
    <property type="entry name" value="Cyt_P450_sf"/>
</dbReference>
<dbReference type="InterPro" id="IPR050193">
    <property type="entry name" value="Cytochrome_P450_71"/>
</dbReference>
<evidence type="ECO:0000256" key="3">
    <source>
        <dbReference type="ARBA" id="ARBA00022692"/>
    </source>
</evidence>
<dbReference type="Pfam" id="PF00067">
    <property type="entry name" value="p450"/>
    <property type="match status" value="1"/>
</dbReference>
<gene>
    <name evidence="9" type="primary">CYP71A1_22</name>
    <name evidence="9" type="ORF">CFP56_018870</name>
</gene>
<evidence type="ECO:0000313" key="9">
    <source>
        <dbReference type="EMBL" id="KAK7838976.1"/>
    </source>
</evidence>
<comment type="similarity">
    <text evidence="2 8">Belongs to the cytochrome P450 family.</text>
</comment>
<keyword evidence="7 8" id="KW-0349">Heme</keyword>
<dbReference type="PRINTS" id="PR00385">
    <property type="entry name" value="P450"/>
</dbReference>
<reference evidence="9 10" key="1">
    <citation type="journal article" date="2018" name="Sci. Data">
        <title>The draft genome sequence of cork oak.</title>
        <authorList>
            <person name="Ramos A.M."/>
            <person name="Usie A."/>
            <person name="Barbosa P."/>
            <person name="Barros P.M."/>
            <person name="Capote T."/>
            <person name="Chaves I."/>
            <person name="Simoes F."/>
            <person name="Abreu I."/>
            <person name="Carrasquinho I."/>
            <person name="Faro C."/>
            <person name="Guimaraes J.B."/>
            <person name="Mendonca D."/>
            <person name="Nobrega F."/>
            <person name="Rodrigues L."/>
            <person name="Saibo N.J.M."/>
            <person name="Varela M.C."/>
            <person name="Egas C."/>
            <person name="Matos J."/>
            <person name="Miguel C.M."/>
            <person name="Oliveira M.M."/>
            <person name="Ricardo C.P."/>
            <person name="Goncalves S."/>
        </authorList>
    </citation>
    <scope>NUCLEOTIDE SEQUENCE [LARGE SCALE GENOMIC DNA]</scope>
    <source>
        <strain evidence="10">cv. HL8</strain>
    </source>
</reference>
<evidence type="ECO:0000256" key="1">
    <source>
        <dbReference type="ARBA" id="ARBA00004167"/>
    </source>
</evidence>
<evidence type="ECO:0000256" key="7">
    <source>
        <dbReference type="PIRSR" id="PIRSR602401-1"/>
    </source>
</evidence>
<organism evidence="9 10">
    <name type="scientific">Quercus suber</name>
    <name type="common">Cork oak</name>
    <dbReference type="NCBI Taxonomy" id="58331"/>
    <lineage>
        <taxon>Eukaryota</taxon>
        <taxon>Viridiplantae</taxon>
        <taxon>Streptophyta</taxon>
        <taxon>Embryophyta</taxon>
        <taxon>Tracheophyta</taxon>
        <taxon>Spermatophyta</taxon>
        <taxon>Magnoliopsida</taxon>
        <taxon>eudicotyledons</taxon>
        <taxon>Gunneridae</taxon>
        <taxon>Pentapetalae</taxon>
        <taxon>rosids</taxon>
        <taxon>fabids</taxon>
        <taxon>Fagales</taxon>
        <taxon>Fagaceae</taxon>
        <taxon>Quercus</taxon>
    </lineage>
</organism>
<dbReference type="Gene3D" id="1.10.630.10">
    <property type="entry name" value="Cytochrome P450"/>
    <property type="match status" value="1"/>
</dbReference>
<dbReference type="GO" id="GO:0016705">
    <property type="term" value="F:oxidoreductase activity, acting on paired donors, with incorporation or reduction of molecular oxygen"/>
    <property type="evidence" value="ECO:0007669"/>
    <property type="project" value="InterPro"/>
</dbReference>
<dbReference type="SUPFAM" id="SSF48264">
    <property type="entry name" value="Cytochrome P450"/>
    <property type="match status" value="1"/>
</dbReference>
<comment type="subcellular location">
    <subcellularLocation>
        <location evidence="1">Membrane</location>
        <topology evidence="1">Single-pass membrane protein</topology>
    </subcellularLocation>
</comment>
<evidence type="ECO:0000313" key="10">
    <source>
        <dbReference type="Proteomes" id="UP000237347"/>
    </source>
</evidence>
<accession>A0AAW0KKI7</accession>
<keyword evidence="5 8" id="KW-0560">Oxidoreductase</keyword>
<evidence type="ECO:0000256" key="5">
    <source>
        <dbReference type="ARBA" id="ARBA00023002"/>
    </source>
</evidence>
<dbReference type="EMBL" id="PKMF04000293">
    <property type="protein sequence ID" value="KAK7838976.1"/>
    <property type="molecule type" value="Genomic_DNA"/>
</dbReference>
<dbReference type="GO" id="GO:0020037">
    <property type="term" value="F:heme binding"/>
    <property type="evidence" value="ECO:0007669"/>
    <property type="project" value="InterPro"/>
</dbReference>
<keyword evidence="6" id="KW-0472">Membrane</keyword>
<protein>
    <submittedName>
        <fullName evidence="9">Cytochrome p450 71a1</fullName>
    </submittedName>
</protein>
<keyword evidence="10" id="KW-1185">Reference proteome</keyword>
<keyword evidence="8" id="KW-0503">Monooxygenase</keyword>
<dbReference type="PRINTS" id="PR00463">
    <property type="entry name" value="EP450I"/>
</dbReference>
<dbReference type="InterPro" id="IPR002401">
    <property type="entry name" value="Cyt_P450_E_grp-I"/>
</dbReference>
<dbReference type="PANTHER" id="PTHR47956">
    <property type="entry name" value="CYTOCHROME P450 71B11-RELATED"/>
    <property type="match status" value="1"/>
</dbReference>
<dbReference type="GO" id="GO:0016020">
    <property type="term" value="C:membrane"/>
    <property type="evidence" value="ECO:0007669"/>
    <property type="project" value="UniProtKB-SubCell"/>
</dbReference>
<feature type="binding site" description="axial binding residue" evidence="7">
    <location>
        <position position="89"/>
    </location>
    <ligand>
        <name>heme</name>
        <dbReference type="ChEBI" id="CHEBI:30413"/>
    </ligand>
    <ligandPart>
        <name>Fe</name>
        <dbReference type="ChEBI" id="CHEBI:18248"/>
    </ligandPart>
</feature>
<evidence type="ECO:0000256" key="6">
    <source>
        <dbReference type="ARBA" id="ARBA00023136"/>
    </source>
</evidence>
<keyword evidence="4" id="KW-1133">Transmembrane helix</keyword>
<dbReference type="GO" id="GO:0004497">
    <property type="term" value="F:monooxygenase activity"/>
    <property type="evidence" value="ECO:0007669"/>
    <property type="project" value="UniProtKB-KW"/>
</dbReference>
<evidence type="ECO:0000256" key="8">
    <source>
        <dbReference type="RuleBase" id="RU000461"/>
    </source>
</evidence>
<keyword evidence="3" id="KW-0812">Transmembrane</keyword>
<keyword evidence="7 8" id="KW-0479">Metal-binding</keyword>
<dbReference type="Proteomes" id="UP000237347">
    <property type="component" value="Unassembled WGS sequence"/>
</dbReference>
<keyword evidence="7 8" id="KW-0408">Iron</keyword>
<evidence type="ECO:0000256" key="4">
    <source>
        <dbReference type="ARBA" id="ARBA00022989"/>
    </source>
</evidence>
<dbReference type="PANTHER" id="PTHR47956:SF4">
    <property type="entry name" value="CYTOCHROME P450 71A21-RELATED"/>
    <property type="match status" value="1"/>
</dbReference>
<dbReference type="AlphaFoldDB" id="A0AAW0KKI7"/>
<dbReference type="PROSITE" id="PS00086">
    <property type="entry name" value="CYTOCHROME_P450"/>
    <property type="match status" value="1"/>
</dbReference>
<dbReference type="GO" id="GO:0005506">
    <property type="term" value="F:iron ion binding"/>
    <property type="evidence" value="ECO:0007669"/>
    <property type="project" value="InterPro"/>
</dbReference>
<comment type="caution">
    <text evidence="9">The sequence shown here is derived from an EMBL/GenBank/DDBJ whole genome shotgun (WGS) entry which is preliminary data.</text>
</comment>
<name>A0AAW0KKI7_QUESU</name>
<comment type="cofactor">
    <cofactor evidence="7">
        <name>heme</name>
        <dbReference type="ChEBI" id="CHEBI:30413"/>
    </cofactor>
</comment>